<name>A0A7X6LUR6_9NOCA</name>
<dbReference type="InterPro" id="IPR021202">
    <property type="entry name" value="Rv3654c-like"/>
</dbReference>
<keyword evidence="1" id="KW-0472">Membrane</keyword>
<dbReference type="InterPro" id="IPR028087">
    <property type="entry name" value="Tad_N"/>
</dbReference>
<accession>A0A7X6LUR6</accession>
<keyword evidence="1" id="KW-0812">Transmembrane</keyword>
<protein>
    <submittedName>
        <fullName evidence="3">Flp pilus-assembly TadE/G-like family protein</fullName>
    </submittedName>
</protein>
<keyword evidence="4" id="KW-1185">Reference proteome</keyword>
<evidence type="ECO:0000259" key="2">
    <source>
        <dbReference type="Pfam" id="PF13400"/>
    </source>
</evidence>
<keyword evidence="1" id="KW-1133">Transmembrane helix</keyword>
<sequence>MRPEDRRSSAGGRGRATEGGATVAACLAVTALLLLTVLIVQLAAVVCARHRAQSAADLAALAAAAALGSGTGTACDQAQSVAQRMGMHVRTCSVRDWDVTVSVDAALTLTILGERSVVAIARAGPVEAEKRS</sequence>
<comment type="caution">
    <text evidence="3">The sequence shown here is derived from an EMBL/GenBank/DDBJ whole genome shotgun (WGS) entry which is preliminary data.</text>
</comment>
<dbReference type="RefSeq" id="WP_051031036.1">
    <property type="nucleotide sequence ID" value="NZ_CAWPHS010000001.1"/>
</dbReference>
<dbReference type="Proteomes" id="UP000523447">
    <property type="component" value="Unassembled WGS sequence"/>
</dbReference>
<proteinExistence type="predicted"/>
<evidence type="ECO:0000313" key="3">
    <source>
        <dbReference type="EMBL" id="NKY84387.1"/>
    </source>
</evidence>
<evidence type="ECO:0000256" key="1">
    <source>
        <dbReference type="SAM" id="Phobius"/>
    </source>
</evidence>
<dbReference type="Pfam" id="PF13400">
    <property type="entry name" value="Tad"/>
    <property type="match status" value="1"/>
</dbReference>
<dbReference type="NCBIfam" id="TIGR03816">
    <property type="entry name" value="tadE_like_DECH"/>
    <property type="match status" value="1"/>
</dbReference>
<evidence type="ECO:0000313" key="4">
    <source>
        <dbReference type="Proteomes" id="UP000523447"/>
    </source>
</evidence>
<feature type="domain" description="Putative Flp pilus-assembly TadG-like N-terminal" evidence="2">
    <location>
        <begin position="19"/>
        <end position="66"/>
    </location>
</feature>
<gene>
    <name evidence="3" type="ORF">HGA07_01950</name>
</gene>
<feature type="transmembrane region" description="Helical" evidence="1">
    <location>
        <begin position="21"/>
        <end position="44"/>
    </location>
</feature>
<reference evidence="3 4" key="1">
    <citation type="submission" date="2020-04" db="EMBL/GenBank/DDBJ databases">
        <title>MicrobeNet Type strains.</title>
        <authorList>
            <person name="Nicholson A.C."/>
        </authorList>
    </citation>
    <scope>NUCLEOTIDE SEQUENCE [LARGE SCALE GENOMIC DNA]</scope>
    <source>
        <strain evidence="3 4">DSM 44445</strain>
    </source>
</reference>
<dbReference type="EMBL" id="JAAXPE010000001">
    <property type="protein sequence ID" value="NKY84387.1"/>
    <property type="molecule type" value="Genomic_DNA"/>
</dbReference>
<dbReference type="AlphaFoldDB" id="A0A7X6LUR6"/>
<organism evidence="3 4">
    <name type="scientific">Nocardia veterana</name>
    <dbReference type="NCBI Taxonomy" id="132249"/>
    <lineage>
        <taxon>Bacteria</taxon>
        <taxon>Bacillati</taxon>
        <taxon>Actinomycetota</taxon>
        <taxon>Actinomycetes</taxon>
        <taxon>Mycobacteriales</taxon>
        <taxon>Nocardiaceae</taxon>
        <taxon>Nocardia</taxon>
    </lineage>
</organism>